<gene>
    <name evidence="3" type="ORF">DYB32_004866</name>
</gene>
<organism evidence="3 4">
    <name type="scientific">Aphanomyces invadans</name>
    <dbReference type="NCBI Taxonomy" id="157072"/>
    <lineage>
        <taxon>Eukaryota</taxon>
        <taxon>Sar</taxon>
        <taxon>Stramenopiles</taxon>
        <taxon>Oomycota</taxon>
        <taxon>Saprolegniomycetes</taxon>
        <taxon>Saprolegniales</taxon>
        <taxon>Verrucalvaceae</taxon>
        <taxon>Aphanomyces</taxon>
    </lineage>
</organism>
<feature type="compositionally biased region" description="Low complexity" evidence="1">
    <location>
        <begin position="59"/>
        <end position="70"/>
    </location>
</feature>
<sequence>MASFVYGQPHQVPVGVIELHVRELVNPLAISTRSFHFYLGRFVVHRAFPDMAPSDSPVPKLSLPSAAPSSHVDDGLGKPPLDRAGHPHHHHHDATGIARPKGYWDKWQTRAGTVSLLFSMLMQLSYVAFPAYNFSLAIWATVHPFSHRVNPQSTILFVFAMLVSCGTDVVWSSLWTSGAVFYDMLCSPGQIGILHCDGLQSYPGCATNRFVMVVFVANIALKLWMAIS</sequence>
<evidence type="ECO:0000256" key="2">
    <source>
        <dbReference type="SAM" id="Phobius"/>
    </source>
</evidence>
<dbReference type="EMBL" id="QUSY01000396">
    <property type="protein sequence ID" value="RHY29771.1"/>
    <property type="molecule type" value="Genomic_DNA"/>
</dbReference>
<feature type="compositionally biased region" description="Basic and acidic residues" evidence="1">
    <location>
        <begin position="71"/>
        <end position="85"/>
    </location>
</feature>
<proteinExistence type="predicted"/>
<keyword evidence="2" id="KW-0812">Transmembrane</keyword>
<evidence type="ECO:0000256" key="1">
    <source>
        <dbReference type="SAM" id="MobiDB-lite"/>
    </source>
</evidence>
<keyword evidence="4" id="KW-1185">Reference proteome</keyword>
<accession>A0A3R6ZQE4</accession>
<evidence type="ECO:0000313" key="4">
    <source>
        <dbReference type="Proteomes" id="UP000285060"/>
    </source>
</evidence>
<reference evidence="3 4" key="1">
    <citation type="submission" date="2018-08" db="EMBL/GenBank/DDBJ databases">
        <title>Aphanomyces genome sequencing and annotation.</title>
        <authorList>
            <person name="Minardi D."/>
            <person name="Oidtmann B."/>
            <person name="Van Der Giezen M."/>
            <person name="Studholme D.J."/>
        </authorList>
    </citation>
    <scope>NUCLEOTIDE SEQUENCE [LARGE SCALE GENOMIC DNA]</scope>
    <source>
        <strain evidence="3 4">NJM0002</strain>
    </source>
</reference>
<comment type="caution">
    <text evidence="3">The sequence shown here is derived from an EMBL/GenBank/DDBJ whole genome shotgun (WGS) entry which is preliminary data.</text>
</comment>
<dbReference type="AlphaFoldDB" id="A0A3R6ZQE4"/>
<keyword evidence="2" id="KW-1133">Transmembrane helix</keyword>
<dbReference type="Proteomes" id="UP000285060">
    <property type="component" value="Unassembled WGS sequence"/>
</dbReference>
<feature type="non-terminal residue" evidence="3">
    <location>
        <position position="228"/>
    </location>
</feature>
<feature type="transmembrane region" description="Helical" evidence="2">
    <location>
        <begin position="154"/>
        <end position="174"/>
    </location>
</feature>
<name>A0A3R6ZQE4_9STRA</name>
<dbReference type="VEuPathDB" id="FungiDB:H310_02178"/>
<keyword evidence="2" id="KW-0472">Membrane</keyword>
<feature type="transmembrane region" description="Helical" evidence="2">
    <location>
        <begin position="124"/>
        <end position="142"/>
    </location>
</feature>
<feature type="region of interest" description="Disordered" evidence="1">
    <location>
        <begin position="59"/>
        <end position="97"/>
    </location>
</feature>
<protein>
    <submittedName>
        <fullName evidence="3">Uncharacterized protein</fullName>
    </submittedName>
</protein>
<evidence type="ECO:0000313" key="3">
    <source>
        <dbReference type="EMBL" id="RHY29771.1"/>
    </source>
</evidence>
<feature type="transmembrane region" description="Helical" evidence="2">
    <location>
        <begin position="210"/>
        <end position="227"/>
    </location>
</feature>